<evidence type="ECO:0000256" key="1">
    <source>
        <dbReference type="SAM" id="MobiDB-lite"/>
    </source>
</evidence>
<accession>A0A8S1F722</accession>
<evidence type="ECO:0000313" key="6">
    <source>
        <dbReference type="Proteomes" id="UP000494206"/>
    </source>
</evidence>
<sequence length="530" mass="59807">MDRESWVVMEFHRENQINEALVDGNGKQIKVGGVVHPRKPLFWNTIKPVQVDPEKIVDIEPDVWVSAWIVVNCVGTSPENAKITFSFGNFDCFDETQQFRVSQAPWNSGIISKFSTVMAEPDPADEELEIDCDKPEAEIRPQDRWADVVLKQIGIYIGDRTVVSKDLPQYDFIVPLRQKFTKREDGSKAIYPLSGEYVYFCASWSTIHKNFLITSMATASDMRPHKVTKMGFIRISIIQDETYNGLFRDLNRTLGYIDDPARRLALWPLFSEKYTTNKIAKVEVVAVRATENKMVRYRVVRRVSEDSDMEQFESWIQTDEESVFKNITGIVVSTDGTVVSAVLPNIIFSLPEGTRPHPIGTNVKFDAMHESGFDKELKIIKYKVIAGETTLSCARRYIPPNVHKKTMLLRVYLYRVPSSSQLLHSPILGYVDRRNINIDDLGQMFPGWVMMSPTTTVGRRACTMFELLTTSVAPPVDDETMKRSAGSSLAGSTHGSRCSHNSSILSSRFNGPAFQTMRSSSEASLEGSGL</sequence>
<feature type="region of interest" description="Disordered" evidence="1">
    <location>
        <begin position="476"/>
        <end position="501"/>
    </location>
</feature>
<feature type="domain" description="P-granule-associated protein DEPS-1 sixth OB-fold" evidence="3">
    <location>
        <begin position="407"/>
        <end position="471"/>
    </location>
</feature>
<dbReference type="Pfam" id="PF24341">
    <property type="entry name" value="OB_DEPS-1_6th"/>
    <property type="match status" value="1"/>
</dbReference>
<evidence type="ECO:0000259" key="4">
    <source>
        <dbReference type="Pfam" id="PF24342"/>
    </source>
</evidence>
<proteinExistence type="predicted"/>
<evidence type="ECO:0000259" key="2">
    <source>
        <dbReference type="Pfam" id="PF24339"/>
    </source>
</evidence>
<name>A0A8S1F722_9PELO</name>
<gene>
    <name evidence="5" type="ORF">CBOVIS_LOCUS10057</name>
</gene>
<protein>
    <submittedName>
        <fullName evidence="5">Uncharacterized protein</fullName>
    </submittedName>
</protein>
<feature type="domain" description="P-granule-associated protein DEPS-1 third OB-fold" evidence="2">
    <location>
        <begin position="149"/>
        <end position="216"/>
    </location>
</feature>
<keyword evidence="6" id="KW-1185">Reference proteome</keyword>
<feature type="compositionally biased region" description="Polar residues" evidence="1">
    <location>
        <begin position="485"/>
        <end position="501"/>
    </location>
</feature>
<dbReference type="Pfam" id="PF24339">
    <property type="entry name" value="OB_DEPS-1_3rd"/>
    <property type="match status" value="1"/>
</dbReference>
<evidence type="ECO:0000313" key="5">
    <source>
        <dbReference type="EMBL" id="CAB3408256.1"/>
    </source>
</evidence>
<dbReference type="InterPro" id="IPR057143">
    <property type="entry name" value="OB_DEPS-1_2nd"/>
</dbReference>
<evidence type="ECO:0000259" key="3">
    <source>
        <dbReference type="Pfam" id="PF24341"/>
    </source>
</evidence>
<dbReference type="OrthoDB" id="5799162at2759"/>
<reference evidence="5 6" key="1">
    <citation type="submission" date="2020-04" db="EMBL/GenBank/DDBJ databases">
        <authorList>
            <person name="Laetsch R D."/>
            <person name="Stevens L."/>
            <person name="Kumar S."/>
            <person name="Blaxter L. M."/>
        </authorList>
    </citation>
    <scope>NUCLEOTIDE SEQUENCE [LARGE SCALE GENOMIC DNA]</scope>
</reference>
<organism evidence="5 6">
    <name type="scientific">Caenorhabditis bovis</name>
    <dbReference type="NCBI Taxonomy" id="2654633"/>
    <lineage>
        <taxon>Eukaryota</taxon>
        <taxon>Metazoa</taxon>
        <taxon>Ecdysozoa</taxon>
        <taxon>Nematoda</taxon>
        <taxon>Chromadorea</taxon>
        <taxon>Rhabditida</taxon>
        <taxon>Rhabditina</taxon>
        <taxon>Rhabditomorpha</taxon>
        <taxon>Rhabditoidea</taxon>
        <taxon>Rhabditidae</taxon>
        <taxon>Peloderinae</taxon>
        <taxon>Caenorhabditis</taxon>
    </lineage>
</organism>
<dbReference type="InterPro" id="IPR057144">
    <property type="entry name" value="OB_DEPS-1_6th"/>
</dbReference>
<comment type="caution">
    <text evidence="5">The sequence shown here is derived from an EMBL/GenBank/DDBJ whole genome shotgun (WGS) entry which is preliminary data.</text>
</comment>
<dbReference type="EMBL" id="CADEPM010000007">
    <property type="protein sequence ID" value="CAB3408256.1"/>
    <property type="molecule type" value="Genomic_DNA"/>
</dbReference>
<dbReference type="Proteomes" id="UP000494206">
    <property type="component" value="Unassembled WGS sequence"/>
</dbReference>
<feature type="domain" description="P-granule-associated protein DEPS-1 second OB-fold" evidence="4">
    <location>
        <begin position="18"/>
        <end position="95"/>
    </location>
</feature>
<dbReference type="Pfam" id="PF24342">
    <property type="entry name" value="OB_DEPS-1_2nd"/>
    <property type="match status" value="1"/>
</dbReference>
<dbReference type="AlphaFoldDB" id="A0A8S1F722"/>
<dbReference type="InterPro" id="IPR057147">
    <property type="entry name" value="OB_DEPS-1_3rd"/>
</dbReference>